<sequence length="279" mass="30568">MIDLHSHTTASDGSLSPGELVSLAKELGITHLAVTDHDTVAGLPEAMREAERLGITLIPGIEIEIAYAKGAFHLLGLGIYDYHHTMELLIDQAQAERTRRNLRIVKRMNAAGIPGDYGSIQAQTQGTVIGRPHFAQYLVQKGWAKTVQDAFDRFLGQGKPLFEPRQGIDLAAGIQAIHMAGGKAIIAHPLSLHLNWSPLKRSLQEWKELGLDGIEAYHSRMSSRDSGKVLRIARELGLLVSGGSDFHTPDDPLRRLGFTSLENKRVPPELAAPFMVPML</sequence>
<dbReference type="Gene3D" id="3.20.20.140">
    <property type="entry name" value="Metal-dependent hydrolases"/>
    <property type="match status" value="1"/>
</dbReference>
<dbReference type="EMBL" id="JNUP01000023">
    <property type="protein sequence ID" value="KGE73656.1"/>
    <property type="molecule type" value="Genomic_DNA"/>
</dbReference>
<protein>
    <recommendedName>
        <fullName evidence="1">Polymerase/histidinol phosphatase N-terminal domain-containing protein</fullName>
    </recommendedName>
</protein>
<dbReference type="PANTHER" id="PTHR42924:SF3">
    <property type="entry name" value="POLYMERASE_HISTIDINOL PHOSPHATASE N-TERMINAL DOMAIN-CONTAINING PROTEIN"/>
    <property type="match status" value="1"/>
</dbReference>
<comment type="caution">
    <text evidence="2">The sequence shown here is derived from an EMBL/GenBank/DDBJ whole genome shotgun (WGS) entry which is preliminary data.</text>
</comment>
<dbReference type="eggNOG" id="COG0613">
    <property type="taxonomic scope" value="Bacteria"/>
</dbReference>
<dbReference type="PANTHER" id="PTHR42924">
    <property type="entry name" value="EXONUCLEASE"/>
    <property type="match status" value="1"/>
</dbReference>
<dbReference type="STRING" id="1480694.DC28_03220"/>
<dbReference type="InterPro" id="IPR003141">
    <property type="entry name" value="Pol/His_phosphatase_N"/>
</dbReference>
<reference evidence="2 3" key="1">
    <citation type="submission" date="2014-05" db="EMBL/GenBank/DDBJ databases">
        <title>De novo Genome Sequence of Spirocheata sp.</title>
        <authorList>
            <person name="Shivani Y."/>
            <person name="Subhash Y."/>
            <person name="Tushar L."/>
            <person name="Sasikala C."/>
            <person name="Ramana C.V."/>
        </authorList>
    </citation>
    <scope>NUCLEOTIDE SEQUENCE [LARGE SCALE GENOMIC DNA]</scope>
    <source>
        <strain evidence="2 3">JC230</strain>
    </source>
</reference>
<dbReference type="InterPro" id="IPR052018">
    <property type="entry name" value="PHP_domain"/>
</dbReference>
<dbReference type="Proteomes" id="UP000029692">
    <property type="component" value="Unassembled WGS sequence"/>
</dbReference>
<dbReference type="GO" id="GO:0004534">
    <property type="term" value="F:5'-3' RNA exonuclease activity"/>
    <property type="evidence" value="ECO:0007669"/>
    <property type="project" value="TreeGrafter"/>
</dbReference>
<evidence type="ECO:0000259" key="1">
    <source>
        <dbReference type="SMART" id="SM00481"/>
    </source>
</evidence>
<dbReference type="CDD" id="cd07438">
    <property type="entry name" value="PHP_HisPPase_AMP"/>
    <property type="match status" value="1"/>
</dbReference>
<gene>
    <name evidence="2" type="ORF">DC28_03220</name>
</gene>
<evidence type="ECO:0000313" key="3">
    <source>
        <dbReference type="Proteomes" id="UP000029692"/>
    </source>
</evidence>
<dbReference type="SMART" id="SM00481">
    <property type="entry name" value="POLIIIAc"/>
    <property type="match status" value="1"/>
</dbReference>
<feature type="domain" description="Polymerase/histidinol phosphatase N-terminal" evidence="1">
    <location>
        <begin position="2"/>
        <end position="67"/>
    </location>
</feature>
<proteinExistence type="predicted"/>
<dbReference type="Pfam" id="PF02811">
    <property type="entry name" value="PHP"/>
    <property type="match status" value="1"/>
</dbReference>
<dbReference type="InterPro" id="IPR004013">
    <property type="entry name" value="PHP_dom"/>
</dbReference>
<keyword evidence="3" id="KW-1185">Reference proteome</keyword>
<dbReference type="AlphaFoldDB" id="A0A098R1J0"/>
<organism evidence="2 3">
    <name type="scientific">Spirochaeta lutea</name>
    <dbReference type="NCBI Taxonomy" id="1480694"/>
    <lineage>
        <taxon>Bacteria</taxon>
        <taxon>Pseudomonadati</taxon>
        <taxon>Spirochaetota</taxon>
        <taxon>Spirochaetia</taxon>
        <taxon>Spirochaetales</taxon>
        <taxon>Spirochaetaceae</taxon>
        <taxon>Spirochaeta</taxon>
    </lineage>
</organism>
<dbReference type="Gene3D" id="1.10.150.650">
    <property type="match status" value="1"/>
</dbReference>
<dbReference type="GO" id="GO:0035312">
    <property type="term" value="F:5'-3' DNA exonuclease activity"/>
    <property type="evidence" value="ECO:0007669"/>
    <property type="project" value="TreeGrafter"/>
</dbReference>
<dbReference type="SUPFAM" id="SSF89550">
    <property type="entry name" value="PHP domain-like"/>
    <property type="match status" value="1"/>
</dbReference>
<dbReference type="InterPro" id="IPR016195">
    <property type="entry name" value="Pol/histidinol_Pase-like"/>
</dbReference>
<accession>A0A098R1J0</accession>
<evidence type="ECO:0000313" key="2">
    <source>
        <dbReference type="EMBL" id="KGE73656.1"/>
    </source>
</evidence>
<name>A0A098R1J0_9SPIO</name>